<dbReference type="EMBL" id="MN750519">
    <property type="protein sequence ID" value="QNN89342.1"/>
    <property type="molecule type" value="Genomic_DNA"/>
</dbReference>
<accession>A0A7G9U8B1</accession>
<protein>
    <submittedName>
        <fullName evidence="1">Occlusion derived envelope/capsid protein</fullName>
    </submittedName>
</protein>
<reference evidence="1" key="1">
    <citation type="submission" date="2019-11" db="EMBL/GenBank/DDBJ databases">
        <title>Studies on the baculoviruses infecting the caterpillars, Spilarctia obliqua Walker (Erebidae) and Pieris brassicae Linn. (Pieridae) (Insecta: Lepidoptera).</title>
        <authorList>
            <person name="Paul S."/>
            <person name="Arumugaperumal A."/>
            <person name="Sathiya Balasingh Thangapandi E.J.J."/>
            <person name="Sarjubala Devi H."/>
            <person name="Johnson T."/>
            <person name="Maisnam S."/>
            <person name="Krishnavel S."/>
            <person name="Soman Syamala S."/>
            <person name="Ramamoorthy S."/>
            <person name="Karthikeyan R."/>
            <person name="Subburaman C."/>
            <person name="Jeyaprakash R."/>
            <person name="Azhaguchamy M."/>
            <person name="Ramaiyer V."/>
            <person name="Sivasubramaniam S."/>
        </authorList>
    </citation>
    <scope>NUCLEOTIDE SEQUENCE</scope>
    <source>
        <strain evidence="1">Manipur</strain>
    </source>
</reference>
<name>A0A7G9U8B1_9ABAC</name>
<sequence>MSSKSVLLKVVMGAKSGMLTGTQPLVVIATLSFCKNAHSFNVCNSTVGIERIKFNNNNGHYLIWKN</sequence>
<organism evidence="1">
    <name type="scientific">Spilarctia obliqua nucleopolyhedrovirus</name>
    <dbReference type="NCBI Taxonomy" id="1638618"/>
    <lineage>
        <taxon>Viruses</taxon>
        <taxon>Viruses incertae sedis</taxon>
        <taxon>Naldaviricetes</taxon>
        <taxon>Lefavirales</taxon>
        <taxon>Baculoviridae</taxon>
        <taxon>Alphabaculovirus</taxon>
    </lineage>
</organism>
<evidence type="ECO:0000313" key="1">
    <source>
        <dbReference type="EMBL" id="QNN89342.1"/>
    </source>
</evidence>
<proteinExistence type="predicted"/>